<evidence type="ECO:0000259" key="4">
    <source>
        <dbReference type="PROSITE" id="PS51000"/>
    </source>
</evidence>
<evidence type="ECO:0000313" key="5">
    <source>
        <dbReference type="EMBL" id="RCH55350.1"/>
    </source>
</evidence>
<protein>
    <recommendedName>
        <fullName evidence="4">HTH deoR-type domain-containing protein</fullName>
    </recommendedName>
</protein>
<dbReference type="PROSITE" id="PS51000">
    <property type="entry name" value="HTH_DEOR_2"/>
    <property type="match status" value="1"/>
</dbReference>
<dbReference type="InterPro" id="IPR018356">
    <property type="entry name" value="Tscrpt_reg_HTH_DeoR_CS"/>
</dbReference>
<dbReference type="Proteomes" id="UP000253209">
    <property type="component" value="Unassembled WGS sequence"/>
</dbReference>
<dbReference type="InterPro" id="IPR001034">
    <property type="entry name" value="DeoR_HTH"/>
</dbReference>
<dbReference type="AlphaFoldDB" id="A0A367GPZ7"/>
<dbReference type="InterPro" id="IPR036390">
    <property type="entry name" value="WH_DNA-bd_sf"/>
</dbReference>
<keyword evidence="2" id="KW-0238">DNA-binding</keyword>
<dbReference type="PANTHER" id="PTHR30363:SF51">
    <property type="entry name" value="HTH-TYPE TRANSCRIPTIONAL REPRESSOR GLCR"/>
    <property type="match status" value="1"/>
</dbReference>
<dbReference type="Pfam" id="PF08220">
    <property type="entry name" value="HTH_DeoR"/>
    <property type="match status" value="1"/>
</dbReference>
<dbReference type="GO" id="GO:0003700">
    <property type="term" value="F:DNA-binding transcription factor activity"/>
    <property type="evidence" value="ECO:0007669"/>
    <property type="project" value="InterPro"/>
</dbReference>
<dbReference type="PROSITE" id="PS00894">
    <property type="entry name" value="HTH_DEOR_1"/>
    <property type="match status" value="1"/>
</dbReference>
<proteinExistence type="predicted"/>
<dbReference type="SUPFAM" id="SSF100950">
    <property type="entry name" value="NagB/RpiA/CoA transferase-like"/>
    <property type="match status" value="1"/>
</dbReference>
<organism evidence="5 6">
    <name type="scientific">Mucilaginibacter hurinus</name>
    <dbReference type="NCBI Taxonomy" id="2201324"/>
    <lineage>
        <taxon>Bacteria</taxon>
        <taxon>Pseudomonadati</taxon>
        <taxon>Bacteroidota</taxon>
        <taxon>Sphingobacteriia</taxon>
        <taxon>Sphingobacteriales</taxon>
        <taxon>Sphingobacteriaceae</taxon>
        <taxon>Mucilaginibacter</taxon>
    </lineage>
</organism>
<evidence type="ECO:0000256" key="1">
    <source>
        <dbReference type="ARBA" id="ARBA00023015"/>
    </source>
</evidence>
<dbReference type="PANTHER" id="PTHR30363">
    <property type="entry name" value="HTH-TYPE TRANSCRIPTIONAL REGULATOR SRLR-RELATED"/>
    <property type="match status" value="1"/>
</dbReference>
<dbReference type="SMART" id="SM01134">
    <property type="entry name" value="DeoRC"/>
    <property type="match status" value="1"/>
</dbReference>
<dbReference type="SMART" id="SM00420">
    <property type="entry name" value="HTH_DEOR"/>
    <property type="match status" value="1"/>
</dbReference>
<comment type="caution">
    <text evidence="5">The sequence shown here is derived from an EMBL/GenBank/DDBJ whole genome shotgun (WGS) entry which is preliminary data.</text>
</comment>
<accession>A0A367GPZ7</accession>
<dbReference type="RefSeq" id="WP_114004972.1">
    <property type="nucleotide sequence ID" value="NZ_QGDC01000004.1"/>
</dbReference>
<dbReference type="Gene3D" id="3.40.50.1360">
    <property type="match status" value="1"/>
</dbReference>
<keyword evidence="6" id="KW-1185">Reference proteome</keyword>
<evidence type="ECO:0000313" key="6">
    <source>
        <dbReference type="Proteomes" id="UP000253209"/>
    </source>
</evidence>
<dbReference type="InterPro" id="IPR037171">
    <property type="entry name" value="NagB/RpiA_transferase-like"/>
</dbReference>
<feature type="domain" description="HTH deoR-type" evidence="4">
    <location>
        <begin position="3"/>
        <end position="58"/>
    </location>
</feature>
<name>A0A367GPZ7_9SPHI</name>
<keyword evidence="1" id="KW-0805">Transcription regulation</keyword>
<keyword evidence="3" id="KW-0804">Transcription</keyword>
<evidence type="ECO:0000256" key="3">
    <source>
        <dbReference type="ARBA" id="ARBA00023163"/>
    </source>
</evidence>
<dbReference type="EMBL" id="QGDC01000004">
    <property type="protein sequence ID" value="RCH55350.1"/>
    <property type="molecule type" value="Genomic_DNA"/>
</dbReference>
<dbReference type="Pfam" id="PF00455">
    <property type="entry name" value="DeoRC"/>
    <property type="match status" value="1"/>
</dbReference>
<evidence type="ECO:0000256" key="2">
    <source>
        <dbReference type="ARBA" id="ARBA00023125"/>
    </source>
</evidence>
<gene>
    <name evidence="5" type="ORF">DJ568_09215</name>
</gene>
<dbReference type="GO" id="GO:0003677">
    <property type="term" value="F:DNA binding"/>
    <property type="evidence" value="ECO:0007669"/>
    <property type="project" value="UniProtKB-KW"/>
</dbReference>
<reference evidence="5 6" key="1">
    <citation type="submission" date="2018-05" db="EMBL/GenBank/DDBJ databases">
        <title>Mucilaginibacter hurinus sp. nov., isolated from briquette warehouse soil.</title>
        <authorList>
            <person name="Choi L."/>
        </authorList>
    </citation>
    <scope>NUCLEOTIDE SEQUENCE [LARGE SCALE GENOMIC DNA]</scope>
    <source>
        <strain evidence="5 6">ZR32</strain>
    </source>
</reference>
<dbReference type="InterPro" id="IPR050313">
    <property type="entry name" value="Carb_Metab_HTH_regulators"/>
</dbReference>
<dbReference type="OrthoDB" id="9797223at2"/>
<sequence>MNQKQRIKQINEYLLHHNELTVGEACDLFKASPATIRRDFNLLIVKSEVKKTWGGIALTSAANQSSMSPVSYRQTLFAEEKSKIAEEAASYVKDGDIVIIDGGTTTFFLGKFLSQKKIRVITNSILIASQMDKGRYKNSEAEVFVTGGMMYPSSGLLVGPQSIANIKQYNANWAFLSVEGISGDQATNSNQLVVETEQAIIEQCEKVVMLADHSKFGKVSMSRICAIEEIDILITNHHPDNAQLIAEIGEKGVDVVEVR</sequence>
<dbReference type="InterPro" id="IPR014036">
    <property type="entry name" value="DeoR-like_C"/>
</dbReference>
<dbReference type="SUPFAM" id="SSF46785">
    <property type="entry name" value="Winged helix' DNA-binding domain"/>
    <property type="match status" value="1"/>
</dbReference>